<dbReference type="InterPro" id="IPR038901">
    <property type="entry name" value="HEXDC-like"/>
</dbReference>
<evidence type="ECO:0000313" key="9">
    <source>
        <dbReference type="Proteomes" id="UP000007266"/>
    </source>
</evidence>
<comment type="similarity">
    <text evidence="3">Belongs to the WD repeat mio family.</text>
</comment>
<keyword evidence="5" id="KW-0378">Hydrolase</keyword>
<dbReference type="Pfam" id="PF00728">
    <property type="entry name" value="Glyco_hydro_20"/>
    <property type="match status" value="1"/>
</dbReference>
<dbReference type="PANTHER" id="PTHR21040:SF8">
    <property type="entry name" value="BCDNA.GH04120"/>
    <property type="match status" value="1"/>
</dbReference>
<keyword evidence="6" id="KW-1133">Transmembrane helix</keyword>
<dbReference type="SUPFAM" id="SSF51445">
    <property type="entry name" value="(Trans)glycosidases"/>
    <property type="match status" value="1"/>
</dbReference>
<evidence type="ECO:0000256" key="1">
    <source>
        <dbReference type="ARBA" id="ARBA00001231"/>
    </source>
</evidence>
<comment type="catalytic activity">
    <reaction evidence="1">
        <text>Hydrolysis of terminal non-reducing N-acetyl-D-hexosamine residues in N-acetyl-beta-D-hexosaminides.</text>
        <dbReference type="EC" id="3.2.1.52"/>
    </reaction>
</comment>
<dbReference type="EC" id="3.2.1.52" evidence="4"/>
<evidence type="ECO:0000256" key="6">
    <source>
        <dbReference type="SAM" id="Phobius"/>
    </source>
</evidence>
<dbReference type="GO" id="GO:0015929">
    <property type="term" value="F:hexosaminidase activity"/>
    <property type="evidence" value="ECO:0000318"/>
    <property type="project" value="GO_Central"/>
</dbReference>
<reference evidence="8 9" key="1">
    <citation type="journal article" date="2008" name="Nature">
        <title>The genome of the model beetle and pest Tribolium castaneum.</title>
        <authorList>
            <consortium name="Tribolium Genome Sequencing Consortium"/>
            <person name="Richards S."/>
            <person name="Gibbs R.A."/>
            <person name="Weinstock G.M."/>
            <person name="Brown S.J."/>
            <person name="Denell R."/>
            <person name="Beeman R.W."/>
            <person name="Gibbs R."/>
            <person name="Beeman R.W."/>
            <person name="Brown S.J."/>
            <person name="Bucher G."/>
            <person name="Friedrich M."/>
            <person name="Grimmelikhuijzen C.J."/>
            <person name="Klingler M."/>
            <person name="Lorenzen M."/>
            <person name="Richards S."/>
            <person name="Roth S."/>
            <person name="Schroder R."/>
            <person name="Tautz D."/>
            <person name="Zdobnov E.M."/>
            <person name="Muzny D."/>
            <person name="Gibbs R.A."/>
            <person name="Weinstock G.M."/>
            <person name="Attaway T."/>
            <person name="Bell S."/>
            <person name="Buhay C.J."/>
            <person name="Chandrabose M.N."/>
            <person name="Chavez D."/>
            <person name="Clerk-Blankenburg K.P."/>
            <person name="Cree A."/>
            <person name="Dao M."/>
            <person name="Davis C."/>
            <person name="Chacko J."/>
            <person name="Dinh H."/>
            <person name="Dugan-Rocha S."/>
            <person name="Fowler G."/>
            <person name="Garner T.T."/>
            <person name="Garnes J."/>
            <person name="Gnirke A."/>
            <person name="Hawes A."/>
            <person name="Hernandez J."/>
            <person name="Hines S."/>
            <person name="Holder M."/>
            <person name="Hume J."/>
            <person name="Jhangiani S.N."/>
            <person name="Joshi V."/>
            <person name="Khan Z.M."/>
            <person name="Jackson L."/>
            <person name="Kovar C."/>
            <person name="Kowis A."/>
            <person name="Lee S."/>
            <person name="Lewis L.R."/>
            <person name="Margolis J."/>
            <person name="Morgan M."/>
            <person name="Nazareth L.V."/>
            <person name="Nguyen N."/>
            <person name="Okwuonu G."/>
            <person name="Parker D."/>
            <person name="Richards S."/>
            <person name="Ruiz S.J."/>
            <person name="Santibanez J."/>
            <person name="Savard J."/>
            <person name="Scherer S.E."/>
            <person name="Schneider B."/>
            <person name="Sodergren E."/>
            <person name="Tautz D."/>
            <person name="Vattahil S."/>
            <person name="Villasana D."/>
            <person name="White C.S."/>
            <person name="Wright R."/>
            <person name="Park Y."/>
            <person name="Beeman R.W."/>
            <person name="Lord J."/>
            <person name="Oppert B."/>
            <person name="Lorenzen M."/>
            <person name="Brown S."/>
            <person name="Wang L."/>
            <person name="Savard J."/>
            <person name="Tautz D."/>
            <person name="Richards S."/>
            <person name="Weinstock G."/>
            <person name="Gibbs R.A."/>
            <person name="Liu Y."/>
            <person name="Worley K."/>
            <person name="Weinstock G."/>
            <person name="Elsik C.G."/>
            <person name="Reese J.T."/>
            <person name="Elhaik E."/>
            <person name="Landan G."/>
            <person name="Graur D."/>
            <person name="Arensburger P."/>
            <person name="Atkinson P."/>
            <person name="Beeman R.W."/>
            <person name="Beidler J."/>
            <person name="Brown S.J."/>
            <person name="Demuth J.P."/>
            <person name="Drury D.W."/>
            <person name="Du Y.Z."/>
            <person name="Fujiwara H."/>
            <person name="Lorenzen M."/>
            <person name="Maselli V."/>
            <person name="Osanai M."/>
            <person name="Park Y."/>
            <person name="Robertson H.M."/>
            <person name="Tu Z."/>
            <person name="Wang J.J."/>
            <person name="Wang S."/>
            <person name="Richards S."/>
            <person name="Song H."/>
            <person name="Zhang L."/>
            <person name="Sodergren E."/>
            <person name="Werner D."/>
            <person name="Stanke M."/>
            <person name="Morgenstern B."/>
            <person name="Solovyev V."/>
            <person name="Kosarev P."/>
            <person name="Brown G."/>
            <person name="Chen H.C."/>
            <person name="Ermolaeva O."/>
            <person name="Hlavina W."/>
            <person name="Kapustin Y."/>
            <person name="Kiryutin B."/>
            <person name="Kitts P."/>
            <person name="Maglott D."/>
            <person name="Pruitt K."/>
            <person name="Sapojnikov V."/>
            <person name="Souvorov A."/>
            <person name="Mackey A.J."/>
            <person name="Waterhouse R.M."/>
            <person name="Wyder S."/>
            <person name="Zdobnov E.M."/>
            <person name="Zdobnov E.M."/>
            <person name="Wyder S."/>
            <person name="Kriventseva E.V."/>
            <person name="Kadowaki T."/>
            <person name="Bork P."/>
            <person name="Aranda M."/>
            <person name="Bao R."/>
            <person name="Beermann A."/>
            <person name="Berns N."/>
            <person name="Bolognesi R."/>
            <person name="Bonneton F."/>
            <person name="Bopp D."/>
            <person name="Brown S.J."/>
            <person name="Bucher G."/>
            <person name="Butts T."/>
            <person name="Chaumot A."/>
            <person name="Denell R.E."/>
            <person name="Ferrier D.E."/>
            <person name="Friedrich M."/>
            <person name="Gordon C.M."/>
            <person name="Jindra M."/>
            <person name="Klingler M."/>
            <person name="Lan Q."/>
            <person name="Lattorff H.M."/>
            <person name="Laudet V."/>
            <person name="von Levetsow C."/>
            <person name="Liu Z."/>
            <person name="Lutz R."/>
            <person name="Lynch J.A."/>
            <person name="da Fonseca R.N."/>
            <person name="Posnien N."/>
            <person name="Reuter R."/>
            <person name="Roth S."/>
            <person name="Savard J."/>
            <person name="Schinko J.B."/>
            <person name="Schmitt C."/>
            <person name="Schoppmeier M."/>
            <person name="Schroder R."/>
            <person name="Shippy T.D."/>
            <person name="Simonnet F."/>
            <person name="Marques-Souza H."/>
            <person name="Tautz D."/>
            <person name="Tomoyasu Y."/>
            <person name="Trauner J."/>
            <person name="Van der Zee M."/>
            <person name="Vervoort M."/>
            <person name="Wittkopp N."/>
            <person name="Wimmer E.A."/>
            <person name="Yang X."/>
            <person name="Jones A.K."/>
            <person name="Sattelle D.B."/>
            <person name="Ebert P.R."/>
            <person name="Nelson D."/>
            <person name="Scott J.G."/>
            <person name="Beeman R.W."/>
            <person name="Muthukrishnan S."/>
            <person name="Kramer K.J."/>
            <person name="Arakane Y."/>
            <person name="Beeman R.W."/>
            <person name="Zhu Q."/>
            <person name="Hogenkamp D."/>
            <person name="Dixit R."/>
            <person name="Oppert B."/>
            <person name="Jiang H."/>
            <person name="Zou Z."/>
            <person name="Marshall J."/>
            <person name="Elpidina E."/>
            <person name="Vinokurov K."/>
            <person name="Oppert C."/>
            <person name="Zou Z."/>
            <person name="Evans J."/>
            <person name="Lu Z."/>
            <person name="Zhao P."/>
            <person name="Sumathipala N."/>
            <person name="Altincicek B."/>
            <person name="Vilcinskas A."/>
            <person name="Williams M."/>
            <person name="Hultmark D."/>
            <person name="Hetru C."/>
            <person name="Jiang H."/>
            <person name="Grimmelikhuijzen C.J."/>
            <person name="Hauser F."/>
            <person name="Cazzamali G."/>
            <person name="Williamson M."/>
            <person name="Park Y."/>
            <person name="Li B."/>
            <person name="Tanaka Y."/>
            <person name="Predel R."/>
            <person name="Neupert S."/>
            <person name="Schachtner J."/>
            <person name="Verleyen P."/>
            <person name="Raible F."/>
            <person name="Bork P."/>
            <person name="Friedrich M."/>
            <person name="Walden K.K."/>
            <person name="Robertson H.M."/>
            <person name="Angeli S."/>
            <person name="Foret S."/>
            <person name="Bucher G."/>
            <person name="Schuetz S."/>
            <person name="Maleszka R."/>
            <person name="Wimmer E.A."/>
            <person name="Beeman R.W."/>
            <person name="Lorenzen M."/>
            <person name="Tomoyasu Y."/>
            <person name="Miller S.C."/>
            <person name="Grossmann D."/>
            <person name="Bucher G."/>
        </authorList>
    </citation>
    <scope>NUCLEOTIDE SEQUENCE [LARGE SCALE GENOMIC DNA]</scope>
    <source>
        <strain evidence="8 9">Georgia GA2</strain>
    </source>
</reference>
<feature type="transmembrane region" description="Helical" evidence="6">
    <location>
        <begin position="18"/>
        <end position="35"/>
    </location>
</feature>
<dbReference type="FunCoup" id="A0A139WCL5">
    <property type="interactions" value="1240"/>
</dbReference>
<dbReference type="CDD" id="cd06565">
    <property type="entry name" value="GH20_GcnA-like"/>
    <property type="match status" value="1"/>
</dbReference>
<dbReference type="PANTHER" id="PTHR21040">
    <property type="entry name" value="BCDNA.GH04120"/>
    <property type="match status" value="1"/>
</dbReference>
<evidence type="ECO:0000256" key="2">
    <source>
        <dbReference type="ARBA" id="ARBA00006285"/>
    </source>
</evidence>
<sequence>MNSYVQHLGLTAWRKKSALLIAIGLLSIIIFGLQFSRVSDKALLKEDNGGPHMIVAESLIQNLEQPSRDDIARRRPSIEALETEQQLGIPYVNLNSNNPYIPPKRIVHLDLKGAPPLVSFLKKFFPLIRNMGATGLLLEYEDMFPYSGILKNISAKNAYTPAQIAEILDLAEKSQLEVIPLIQTFGHMEFALKHIELAKLREVPGSPQALCPSRNSSLDFIREMVEQVVSLHPKIKYLHIGCDEVFQMGECEICRLELQETLFLKHVQNVSRIIHERHPHLRLIIWDDMLRHLSQQSMLDVNLGALVEPMVWVYAEDVYRFVQPPVWDKYAAVFKTAWAASAFKGAFGETLFVPDAKRHLENNLRWLEVMSQQSKIFKRGFSGLVLTGWQRYDHFAVLCELLPAGVPSLGLSLVAATYGYFNSSLKNKFLASLTCPQHNSGRNQPFINLDADPFLWDKLGRCMFPGSPFFRLTYRLHAMESEVDEYLKATKRHKGWMTDYNIRHNYSLPLRVDELVGDLPRIYHGTTSLVRSAVDAMVDVFDNYTIIDKLKMFSIFHKMSSKLEIQWTPITNKFITWGSEICLYEVHQDRDNVLQNIKLSSTTSANLLATNTNHHYVKCLDVYPKSDADLLLAVGLSNGRISLSTFGPTEYDALGLTGKELVPRHARQCNAVCWNTIETSWVAAGLDKYRADNSVLIWDIMKSSQNNESNSGRMAVNTMAPGVELAKPIAEFGVSETAHSMAWFSSNSKVIAVGMNLKNIKFVDIRDPNKITNSTLTKAVFGVCMDPNDDRHLASFFENNIYVWDTRNFEKPILTLHQNKPVIKIAWCPTKYNLLGSLQKESSVINLYDIQHTVIGNEEVEPSVLERDVVPGSPHNIMSFSWHNSDENRFLTIALSGTITDYTVFDRITLNWAPTSNVVWTYGRKTMKYINDCPLQDISTKIRQRALSGYGLKAEIYKNGEVVDNEMLANVWNWLFLSGKLVEDGVLTGTQCKHPGVQAVLKLDPSNNKSDHYSLLWSDLGNKNCQGVVRIFKHEDRDKALHLCSWHFERDSNQLTAFLEQLEKEGAYTRAAAIAVFSLKIRLAIEILSRAPETLAFGLGLNVVAMALAGFTDDKNSVWKQFCSTAKQKLSDPYLKVIFSFLTAENYNFESVLKLSDKLIEEGNLDGLLLTGTNQDGIKLLQRYLDATGDIQSTALIAVRAFPVEQFSEVIKVWISSYRNLLDTWQLWNERAHFDIMLSTYCPADKPPQQVYVSCNYCGKTISAYMYGLTRGRGPFTRIGGTANKLKMSSCPGCRKPLPRCAICLMHMGTTTGNFSSEVDSNKIIEFSNWFTWCQTCRHGGHVSHMTHWFDEHSECPVTACTCKCFSVDSLSNAIIK</sequence>
<dbReference type="Pfam" id="PF21719">
    <property type="entry name" value="MIOS_a-sol"/>
    <property type="match status" value="1"/>
</dbReference>
<evidence type="ECO:0000256" key="3">
    <source>
        <dbReference type="ARBA" id="ARBA00009713"/>
    </source>
</evidence>
<dbReference type="GO" id="GO:0043565">
    <property type="term" value="F:sequence-specific DNA binding"/>
    <property type="evidence" value="ECO:0007669"/>
    <property type="project" value="InterPro"/>
</dbReference>
<dbReference type="InterPro" id="IPR015883">
    <property type="entry name" value="Glyco_hydro_20_cat"/>
</dbReference>
<name>A0A139WCL5_TRICA</name>
<evidence type="ECO:0000256" key="5">
    <source>
        <dbReference type="ARBA" id="ARBA00022801"/>
    </source>
</evidence>
<dbReference type="InterPro" id="IPR049092">
    <property type="entry name" value="MIOS_a-sol"/>
</dbReference>
<gene>
    <name evidence="8" type="primary">AUGUSTUS-3.0.2_31226</name>
    <name evidence="8" type="ORF">TcasGA2_TC031226</name>
</gene>
<dbReference type="InParanoid" id="A0A139WCL5"/>
<dbReference type="eggNOG" id="KOG1008">
    <property type="taxonomic scope" value="Eukaryota"/>
</dbReference>
<evidence type="ECO:0000259" key="7">
    <source>
        <dbReference type="PROSITE" id="PS50811"/>
    </source>
</evidence>
<dbReference type="Pfam" id="PF17034">
    <property type="entry name" value="zinc_ribbon_16"/>
    <property type="match status" value="1"/>
</dbReference>
<feature type="domain" description="WRKY" evidence="7">
    <location>
        <begin position="445"/>
        <end position="509"/>
    </location>
</feature>
<dbReference type="GO" id="GO:0004563">
    <property type="term" value="F:beta-N-acetylhexosaminidase activity"/>
    <property type="evidence" value="ECO:0007669"/>
    <property type="project" value="UniProtKB-EC"/>
</dbReference>
<dbReference type="EMBL" id="KQ971365">
    <property type="protein sequence ID" value="KYB25657.1"/>
    <property type="molecule type" value="Genomic_DNA"/>
</dbReference>
<dbReference type="Pfam" id="PF21720">
    <property type="entry name" value="MIOS_WD40"/>
    <property type="match status" value="1"/>
</dbReference>
<reference evidence="8 9" key="2">
    <citation type="journal article" date="2010" name="Nucleic Acids Res.">
        <title>BeetleBase in 2010: revisions to provide comprehensive genomic information for Tribolium castaneum.</title>
        <authorList>
            <person name="Kim H.S."/>
            <person name="Murphy T."/>
            <person name="Xia J."/>
            <person name="Caragea D."/>
            <person name="Park Y."/>
            <person name="Beeman R.W."/>
            <person name="Lorenzen M.D."/>
            <person name="Butcher S."/>
            <person name="Manak J.R."/>
            <person name="Brown S.J."/>
        </authorList>
    </citation>
    <scope>GENOME REANNOTATION</scope>
    <source>
        <strain evidence="8 9">Georgia GA2</strain>
    </source>
</reference>
<dbReference type="Gene3D" id="2.130.10.10">
    <property type="entry name" value="YVTN repeat-like/Quinoprotein amine dehydrogenase"/>
    <property type="match status" value="1"/>
</dbReference>
<keyword evidence="9" id="KW-1185">Reference proteome</keyword>
<dbReference type="InterPro" id="IPR003657">
    <property type="entry name" value="WRKY_dom"/>
</dbReference>
<dbReference type="GO" id="GO:0005975">
    <property type="term" value="P:carbohydrate metabolic process"/>
    <property type="evidence" value="ECO:0007669"/>
    <property type="project" value="InterPro"/>
</dbReference>
<dbReference type="CDD" id="cd16691">
    <property type="entry name" value="mRING-H2-C3H3C2_Mio"/>
    <property type="match status" value="1"/>
</dbReference>
<dbReference type="GO" id="GO:0003700">
    <property type="term" value="F:DNA-binding transcription factor activity"/>
    <property type="evidence" value="ECO:0007669"/>
    <property type="project" value="InterPro"/>
</dbReference>
<evidence type="ECO:0000313" key="8">
    <source>
        <dbReference type="EMBL" id="KYB25657.1"/>
    </source>
</evidence>
<dbReference type="Proteomes" id="UP000007266">
    <property type="component" value="Linkage group 9"/>
</dbReference>
<keyword evidence="6" id="KW-0472">Membrane</keyword>
<protein>
    <recommendedName>
        <fullName evidence="4">beta-N-acetylhexosaminidase</fullName>
        <ecNumber evidence="4">3.2.1.52</ecNumber>
    </recommendedName>
</protein>
<dbReference type="SUPFAM" id="SSF50978">
    <property type="entry name" value="WD40 repeat-like"/>
    <property type="match status" value="1"/>
</dbReference>
<dbReference type="Gene3D" id="3.20.20.80">
    <property type="entry name" value="Glycosidases"/>
    <property type="match status" value="1"/>
</dbReference>
<dbReference type="STRING" id="7070.A0A139WCL5"/>
<dbReference type="InterPro" id="IPR017853">
    <property type="entry name" value="GH"/>
</dbReference>
<dbReference type="InterPro" id="IPR031488">
    <property type="entry name" value="Zn_ribbon_mio"/>
</dbReference>
<accession>A0A139WCL5</accession>
<keyword evidence="6" id="KW-0812">Transmembrane</keyword>
<evidence type="ECO:0000256" key="4">
    <source>
        <dbReference type="ARBA" id="ARBA00012663"/>
    </source>
</evidence>
<comment type="similarity">
    <text evidence="2">Belongs to the glycosyl hydrolase 20 family.</text>
</comment>
<dbReference type="PROSITE" id="PS50811">
    <property type="entry name" value="WRKY"/>
    <property type="match status" value="1"/>
</dbReference>
<organism evidence="8 9">
    <name type="scientific">Tribolium castaneum</name>
    <name type="common">Red flour beetle</name>
    <dbReference type="NCBI Taxonomy" id="7070"/>
    <lineage>
        <taxon>Eukaryota</taxon>
        <taxon>Metazoa</taxon>
        <taxon>Ecdysozoa</taxon>
        <taxon>Arthropoda</taxon>
        <taxon>Hexapoda</taxon>
        <taxon>Insecta</taxon>
        <taxon>Pterygota</taxon>
        <taxon>Neoptera</taxon>
        <taxon>Endopterygota</taxon>
        <taxon>Coleoptera</taxon>
        <taxon>Polyphaga</taxon>
        <taxon>Cucujiformia</taxon>
        <taxon>Tenebrionidae</taxon>
        <taxon>Tenebrionidae incertae sedis</taxon>
        <taxon>Tribolium</taxon>
    </lineage>
</organism>
<dbReference type="InterPro" id="IPR015943">
    <property type="entry name" value="WD40/YVTN_repeat-like_dom_sf"/>
</dbReference>
<dbReference type="InterPro" id="IPR036322">
    <property type="entry name" value="WD40_repeat_dom_sf"/>
</dbReference>
<proteinExistence type="inferred from homology"/>